<comment type="caution">
    <text evidence="2">The sequence shown here is derived from an EMBL/GenBank/DDBJ whole genome shotgun (WGS) entry which is preliminary data.</text>
</comment>
<keyword evidence="3" id="KW-1185">Reference proteome</keyword>
<feature type="domain" description="YbaK/aminoacyl-tRNA synthetase-associated" evidence="1">
    <location>
        <begin position="31"/>
        <end position="149"/>
    </location>
</feature>
<dbReference type="EMBL" id="VIKS01000016">
    <property type="protein sequence ID" value="TQV81540.1"/>
    <property type="molecule type" value="Genomic_DNA"/>
</dbReference>
<sequence>MTKQLKSSAKKVQDFLAEKGFGFTVRELDSSTRTAKEAAASIGCQVSQIAKSLIFKDQKSGKPVLIVASGINRVNIKKVEFDTGLKLEKADADYVRNHMGFAIGGVPPIAHSGEVFTILDSDLKAHEVIWAAAGTPNAVFELKPENLEQLTPGQWLSVSE</sequence>
<dbReference type="Pfam" id="PF04073">
    <property type="entry name" value="tRNA_edit"/>
    <property type="match status" value="1"/>
</dbReference>
<reference evidence="2 3" key="1">
    <citation type="submission" date="2019-07" db="EMBL/GenBank/DDBJ databases">
        <title>Draft genome for Aliikangiella sp. M105.</title>
        <authorList>
            <person name="Wang G."/>
        </authorList>
    </citation>
    <scope>NUCLEOTIDE SEQUENCE [LARGE SCALE GENOMIC DNA]</scope>
    <source>
        <strain evidence="2 3">M105</strain>
    </source>
</reference>
<evidence type="ECO:0000313" key="3">
    <source>
        <dbReference type="Proteomes" id="UP000315439"/>
    </source>
</evidence>
<gene>
    <name evidence="2" type="ORF">FLL46_25665</name>
</gene>
<dbReference type="PANTHER" id="PTHR30411:SF1">
    <property type="entry name" value="CYTOPLASMIC PROTEIN"/>
    <property type="match status" value="1"/>
</dbReference>
<dbReference type="Proteomes" id="UP000315439">
    <property type="component" value="Unassembled WGS sequence"/>
</dbReference>
<dbReference type="CDD" id="cd04333">
    <property type="entry name" value="ProX_deacylase"/>
    <property type="match status" value="1"/>
</dbReference>
<dbReference type="AlphaFoldDB" id="A0A545TWE5"/>
<organism evidence="2 3">
    <name type="scientific">Aliikangiella coralliicola</name>
    <dbReference type="NCBI Taxonomy" id="2592383"/>
    <lineage>
        <taxon>Bacteria</taxon>
        <taxon>Pseudomonadati</taxon>
        <taxon>Pseudomonadota</taxon>
        <taxon>Gammaproteobacteria</taxon>
        <taxon>Oceanospirillales</taxon>
        <taxon>Pleioneaceae</taxon>
        <taxon>Aliikangiella</taxon>
    </lineage>
</organism>
<protein>
    <submittedName>
        <fullName evidence="2">YbaK/EbsC family protein</fullName>
    </submittedName>
</protein>
<dbReference type="PANTHER" id="PTHR30411">
    <property type="entry name" value="CYTOPLASMIC PROTEIN"/>
    <property type="match status" value="1"/>
</dbReference>
<dbReference type="GO" id="GO:0002161">
    <property type="term" value="F:aminoacyl-tRNA deacylase activity"/>
    <property type="evidence" value="ECO:0007669"/>
    <property type="project" value="InterPro"/>
</dbReference>
<proteinExistence type="predicted"/>
<dbReference type="OrthoDB" id="9809296at2"/>
<dbReference type="SUPFAM" id="SSF55826">
    <property type="entry name" value="YbaK/ProRS associated domain"/>
    <property type="match status" value="1"/>
</dbReference>
<dbReference type="InterPro" id="IPR036754">
    <property type="entry name" value="YbaK/aa-tRNA-synt-asso_dom_sf"/>
</dbReference>
<name>A0A545TWE5_9GAMM</name>
<evidence type="ECO:0000313" key="2">
    <source>
        <dbReference type="EMBL" id="TQV81540.1"/>
    </source>
</evidence>
<dbReference type="InterPro" id="IPR007214">
    <property type="entry name" value="YbaK/aa-tRNA-synth-assoc-dom"/>
</dbReference>
<dbReference type="Gene3D" id="3.90.960.10">
    <property type="entry name" value="YbaK/aminoacyl-tRNA synthetase-associated domain"/>
    <property type="match status" value="1"/>
</dbReference>
<accession>A0A545TWE5</accession>
<dbReference type="RefSeq" id="WP_142935109.1">
    <property type="nucleotide sequence ID" value="NZ_ML660172.1"/>
</dbReference>
<evidence type="ECO:0000259" key="1">
    <source>
        <dbReference type="Pfam" id="PF04073"/>
    </source>
</evidence>